<keyword evidence="2" id="KW-1185">Reference proteome</keyword>
<comment type="caution">
    <text evidence="1">The sequence shown here is derived from an EMBL/GenBank/DDBJ whole genome shotgun (WGS) entry which is preliminary data.</text>
</comment>
<proteinExistence type="predicted"/>
<protein>
    <submittedName>
        <fullName evidence="1">Uncharacterized protein</fullName>
    </submittedName>
</protein>
<dbReference type="Proteomes" id="UP000654918">
    <property type="component" value="Unassembled WGS sequence"/>
</dbReference>
<gene>
    <name evidence="1" type="ORF">CPLU01_14468</name>
</gene>
<dbReference type="AlphaFoldDB" id="A0A8H6JJ21"/>
<name>A0A8H6JJ21_9PEZI</name>
<reference evidence="1" key="1">
    <citation type="journal article" date="2020" name="Phytopathology">
        <title>Genome Sequence Resources of Colletotrichum truncatum, C. plurivorum, C. musicola, and C. sojae: Four Species Pathogenic to Soybean (Glycine max).</title>
        <authorList>
            <person name="Rogerio F."/>
            <person name="Boufleur T.R."/>
            <person name="Ciampi-Guillardi M."/>
            <person name="Sukno S.A."/>
            <person name="Thon M.R."/>
            <person name="Massola Junior N.S."/>
            <person name="Baroncelli R."/>
        </authorList>
    </citation>
    <scope>NUCLEOTIDE SEQUENCE</scope>
    <source>
        <strain evidence="1">LFN00145</strain>
    </source>
</reference>
<sequence>MDQNTAGGVWSLPHGLKSIKGGNWAGVKVEDIISSAAEWTLRNNGNRKEGVNDPAYKSKENYDLMWDVIGKGGSVVRTPGLVDIPVCTEKTARRNWSLKANQRWYSWPCGK</sequence>
<accession>A0A8H6JJ21</accession>
<evidence type="ECO:0000313" key="1">
    <source>
        <dbReference type="EMBL" id="KAF6814109.1"/>
    </source>
</evidence>
<organism evidence="1 2">
    <name type="scientific">Colletotrichum plurivorum</name>
    <dbReference type="NCBI Taxonomy" id="2175906"/>
    <lineage>
        <taxon>Eukaryota</taxon>
        <taxon>Fungi</taxon>
        <taxon>Dikarya</taxon>
        <taxon>Ascomycota</taxon>
        <taxon>Pezizomycotina</taxon>
        <taxon>Sordariomycetes</taxon>
        <taxon>Hypocreomycetidae</taxon>
        <taxon>Glomerellales</taxon>
        <taxon>Glomerellaceae</taxon>
        <taxon>Colletotrichum</taxon>
        <taxon>Colletotrichum orchidearum species complex</taxon>
    </lineage>
</organism>
<dbReference type="EMBL" id="WIGO01000388">
    <property type="protein sequence ID" value="KAF6814109.1"/>
    <property type="molecule type" value="Genomic_DNA"/>
</dbReference>
<evidence type="ECO:0000313" key="2">
    <source>
        <dbReference type="Proteomes" id="UP000654918"/>
    </source>
</evidence>